<feature type="region of interest" description="Disordered" evidence="1">
    <location>
        <begin position="73"/>
        <end position="95"/>
    </location>
</feature>
<sequence length="129" mass="14365">MSPATRNLHRFVLLFQLVACLLALTTRAVPMPIAIERRMWPSPGAEEAASRVIEEGSEDVIDELSQGIKRLKTSGRHGKASHPQDIPKSQHVQPPTQQFTTIKAAGEILYLPPKNSKLVRDKDRKSFSV</sequence>
<protein>
    <submittedName>
        <fullName evidence="3">Uncharacterized protein</fullName>
    </submittedName>
</protein>
<proteinExistence type="predicted"/>
<feature type="signal peptide" evidence="2">
    <location>
        <begin position="1"/>
        <end position="23"/>
    </location>
</feature>
<dbReference type="AlphaFoldDB" id="A0A077R4C4"/>
<dbReference type="EMBL" id="HG529589">
    <property type="protein sequence ID" value="CDI53687.1"/>
    <property type="molecule type" value="Genomic_DNA"/>
</dbReference>
<feature type="chain" id="PRO_5001722999" evidence="2">
    <location>
        <begin position="24"/>
        <end position="129"/>
    </location>
</feature>
<evidence type="ECO:0000256" key="2">
    <source>
        <dbReference type="SAM" id="SignalP"/>
    </source>
</evidence>
<evidence type="ECO:0000256" key="1">
    <source>
        <dbReference type="SAM" id="MobiDB-lite"/>
    </source>
</evidence>
<organism evidence="3">
    <name type="scientific">Melanopsichium pennsylvanicum 4</name>
    <dbReference type="NCBI Taxonomy" id="1398559"/>
    <lineage>
        <taxon>Eukaryota</taxon>
        <taxon>Fungi</taxon>
        <taxon>Dikarya</taxon>
        <taxon>Basidiomycota</taxon>
        <taxon>Ustilaginomycotina</taxon>
        <taxon>Ustilaginomycetes</taxon>
        <taxon>Ustilaginales</taxon>
        <taxon>Ustilaginaceae</taxon>
        <taxon>Melanopsichium</taxon>
    </lineage>
</organism>
<name>A0A077R4C4_9BASI</name>
<keyword evidence="2" id="KW-0732">Signal</keyword>
<evidence type="ECO:0000313" key="3">
    <source>
        <dbReference type="EMBL" id="CDI53687.1"/>
    </source>
</evidence>
<reference evidence="3" key="1">
    <citation type="journal article" date="2014" name="Genome Biol. Evol.">
        <title>Gene Loss Rather Than Gene Gain Is Associated with a Host Jump from Monocots to Dicots in the Smut Fungus Melanopsichium pennsylvanicum.</title>
        <authorList>
            <person name="Sharma R."/>
            <person name="Mishra B."/>
            <person name="Runge F."/>
            <person name="Thines M."/>
        </authorList>
    </citation>
    <scope>NUCLEOTIDE SEQUENCE</scope>
    <source>
        <strain evidence="3">4</strain>
    </source>
</reference>
<accession>A0A077R4C4</accession>